<dbReference type="AlphaFoldDB" id="A0A0Q9Z495"/>
<keyword evidence="4" id="KW-1185">Reference proteome</keyword>
<evidence type="ECO:0000313" key="4">
    <source>
        <dbReference type="Proteomes" id="UP000051643"/>
    </source>
</evidence>
<protein>
    <submittedName>
        <fullName evidence="3">ATPase</fullName>
    </submittedName>
</protein>
<reference evidence="3" key="1">
    <citation type="submission" date="2015-10" db="EMBL/GenBank/DDBJ databases">
        <title>Draft genome sequence of Salegentibacter mishustinae KCTC 12263.</title>
        <authorList>
            <person name="Lin W."/>
            <person name="Zheng Q."/>
        </authorList>
    </citation>
    <scope>NUCLEOTIDE SEQUENCE [LARGE SCALE GENOMIC DNA]</scope>
    <source>
        <strain evidence="3">KCTC 12263</strain>
    </source>
</reference>
<evidence type="ECO:0000259" key="2">
    <source>
        <dbReference type="Pfam" id="PF08327"/>
    </source>
</evidence>
<dbReference type="STRING" id="270918.APR42_11105"/>
<evidence type="ECO:0000256" key="1">
    <source>
        <dbReference type="ARBA" id="ARBA00006817"/>
    </source>
</evidence>
<dbReference type="InterPro" id="IPR023393">
    <property type="entry name" value="START-like_dom_sf"/>
</dbReference>
<name>A0A0Q9Z495_9FLAO</name>
<dbReference type="SUPFAM" id="SSF55961">
    <property type="entry name" value="Bet v1-like"/>
    <property type="match status" value="1"/>
</dbReference>
<organism evidence="3 4">
    <name type="scientific">Salegentibacter mishustinae</name>
    <dbReference type="NCBI Taxonomy" id="270918"/>
    <lineage>
        <taxon>Bacteria</taxon>
        <taxon>Pseudomonadati</taxon>
        <taxon>Bacteroidota</taxon>
        <taxon>Flavobacteriia</taxon>
        <taxon>Flavobacteriales</taxon>
        <taxon>Flavobacteriaceae</taxon>
        <taxon>Salegentibacter</taxon>
    </lineage>
</organism>
<comment type="similarity">
    <text evidence="1">Belongs to the AHA1 family.</text>
</comment>
<accession>A0A0Q9Z495</accession>
<evidence type="ECO:0000313" key="3">
    <source>
        <dbReference type="EMBL" id="KRG27676.1"/>
    </source>
</evidence>
<proteinExistence type="inferred from homology"/>
<dbReference type="InterPro" id="IPR013538">
    <property type="entry name" value="ASHA1/2-like_C"/>
</dbReference>
<comment type="caution">
    <text evidence="3">The sequence shown here is derived from an EMBL/GenBank/DDBJ whole genome shotgun (WGS) entry which is preliminary data.</text>
</comment>
<dbReference type="Pfam" id="PF08327">
    <property type="entry name" value="AHSA1"/>
    <property type="match status" value="1"/>
</dbReference>
<dbReference type="RefSeq" id="WP_057482960.1">
    <property type="nucleotide sequence ID" value="NZ_BMWR01000005.1"/>
</dbReference>
<dbReference type="Proteomes" id="UP000051643">
    <property type="component" value="Unassembled WGS sequence"/>
</dbReference>
<gene>
    <name evidence="3" type="ORF">APR42_11105</name>
</gene>
<dbReference type="Gene3D" id="3.30.530.20">
    <property type="match status" value="1"/>
</dbReference>
<sequence length="151" mass="17159">MKMLEIKTALQIAKSKAEVYEAIIDSEQMKNYFIAESSGMMEEGKSISWKFPEFEEYAPVNVLKLVPGEFISFEWEGAKDKILLVEISLTEVSKTSTLVRIQEGKMKADEMGIQWFGGNTEGWANFLACLKAYLEFGINLRKGGFDFMKKS</sequence>
<feature type="domain" description="Activator of Hsp90 ATPase homologue 1/2-like C-terminal" evidence="2">
    <location>
        <begin position="16"/>
        <end position="135"/>
    </location>
</feature>
<dbReference type="EMBL" id="LKTP01000035">
    <property type="protein sequence ID" value="KRG27676.1"/>
    <property type="molecule type" value="Genomic_DNA"/>
</dbReference>
<dbReference type="OrthoDB" id="2364866at2"/>